<comment type="caution">
    <text evidence="1">The sequence shown here is derived from an EMBL/GenBank/DDBJ whole genome shotgun (WGS) entry which is preliminary data.</text>
</comment>
<dbReference type="EMBL" id="LBTR01000004">
    <property type="protein sequence ID" value="KKQ46212.1"/>
    <property type="molecule type" value="Genomic_DNA"/>
</dbReference>
<feature type="non-terminal residue" evidence="1">
    <location>
        <position position="1"/>
    </location>
</feature>
<accession>A0A0G0HVC4</accession>
<sequence>KLGPLEGQEIKFMTVEDALNKRLTSNVKLYLSSYKDIIKKHLYDKTTPDIDELKQNTKFIRLLFLKLFNL</sequence>
<organism evidence="1 2">
    <name type="scientific">Candidatus Woesebacteria bacterium GW2011_GWA1_37_8</name>
    <dbReference type="NCBI Taxonomy" id="1618546"/>
    <lineage>
        <taxon>Bacteria</taxon>
        <taxon>Candidatus Woeseibacteriota</taxon>
    </lineage>
</organism>
<dbReference type="Proteomes" id="UP000034603">
    <property type="component" value="Unassembled WGS sequence"/>
</dbReference>
<gene>
    <name evidence="1" type="ORF">US62_C0004G0025</name>
</gene>
<reference evidence="1 2" key="1">
    <citation type="journal article" date="2015" name="Nature">
        <title>rRNA introns, odd ribosomes, and small enigmatic genomes across a large radiation of phyla.</title>
        <authorList>
            <person name="Brown C.T."/>
            <person name="Hug L.A."/>
            <person name="Thomas B.C."/>
            <person name="Sharon I."/>
            <person name="Castelle C.J."/>
            <person name="Singh A."/>
            <person name="Wilkins M.J."/>
            <person name="Williams K.H."/>
            <person name="Banfield J.F."/>
        </authorList>
    </citation>
    <scope>NUCLEOTIDE SEQUENCE [LARGE SCALE GENOMIC DNA]</scope>
</reference>
<evidence type="ECO:0000313" key="2">
    <source>
        <dbReference type="Proteomes" id="UP000034603"/>
    </source>
</evidence>
<protein>
    <submittedName>
        <fullName evidence="1">Uncharacterized protein</fullName>
    </submittedName>
</protein>
<evidence type="ECO:0000313" key="1">
    <source>
        <dbReference type="EMBL" id="KKQ46212.1"/>
    </source>
</evidence>
<dbReference type="AlphaFoldDB" id="A0A0G0HVC4"/>
<name>A0A0G0HVC4_9BACT</name>
<proteinExistence type="predicted"/>